<dbReference type="GO" id="GO:0004817">
    <property type="term" value="F:cysteine-tRNA ligase activity"/>
    <property type="evidence" value="ECO:0007669"/>
    <property type="project" value="TreeGrafter"/>
</dbReference>
<name>T1GPJ0_MEGSC</name>
<evidence type="ECO:0000256" key="1">
    <source>
        <dbReference type="ARBA" id="ARBA00005594"/>
    </source>
</evidence>
<keyword evidence="3" id="KW-0547">Nucleotide-binding</keyword>
<protein>
    <recommendedName>
        <fullName evidence="5">tRNA synthetases class I catalytic domain-containing protein</fullName>
    </recommendedName>
</protein>
<comment type="similarity">
    <text evidence="1">Belongs to the class-I aminoacyl-tRNA synthetase family.</text>
</comment>
<accession>T1GPJ0</accession>
<evidence type="ECO:0000313" key="6">
    <source>
        <dbReference type="EnsemblMetazoa" id="MESCA005522-PA"/>
    </source>
</evidence>
<dbReference type="Gene3D" id="3.40.50.620">
    <property type="entry name" value="HUPs"/>
    <property type="match status" value="1"/>
</dbReference>
<dbReference type="EMBL" id="CAQQ02046107">
    <property type="status" value="NOT_ANNOTATED_CDS"/>
    <property type="molecule type" value="Genomic_DNA"/>
</dbReference>
<dbReference type="InterPro" id="IPR014729">
    <property type="entry name" value="Rossmann-like_a/b/a_fold"/>
</dbReference>
<dbReference type="InterPro" id="IPR024909">
    <property type="entry name" value="Cys-tRNA/MSH_ligase"/>
</dbReference>
<dbReference type="EnsemblMetazoa" id="MESCA005522-RA">
    <property type="protein sequence ID" value="MESCA005522-PA"/>
    <property type="gene ID" value="MESCA005522"/>
</dbReference>
<dbReference type="HOGENOM" id="CLU_013528_2_0_1"/>
<dbReference type="SUPFAM" id="SSF52374">
    <property type="entry name" value="Nucleotidylyl transferase"/>
    <property type="match status" value="1"/>
</dbReference>
<dbReference type="STRING" id="36166.T1GPJ0"/>
<reference evidence="6" key="2">
    <citation type="submission" date="2015-06" db="UniProtKB">
        <authorList>
            <consortium name="EnsemblMetazoa"/>
        </authorList>
    </citation>
    <scope>IDENTIFICATION</scope>
</reference>
<dbReference type="OMA" id="GRIATWY"/>
<dbReference type="GO" id="GO:0005737">
    <property type="term" value="C:cytoplasm"/>
    <property type="evidence" value="ECO:0007669"/>
    <property type="project" value="TreeGrafter"/>
</dbReference>
<dbReference type="GO" id="GO:0005524">
    <property type="term" value="F:ATP binding"/>
    <property type="evidence" value="ECO:0007669"/>
    <property type="project" value="UniProtKB-KW"/>
</dbReference>
<dbReference type="Proteomes" id="UP000015102">
    <property type="component" value="Unassembled WGS sequence"/>
</dbReference>
<dbReference type="EMBL" id="CAQQ02046108">
    <property type="status" value="NOT_ANNOTATED_CDS"/>
    <property type="molecule type" value="Genomic_DNA"/>
</dbReference>
<dbReference type="GO" id="GO:0006423">
    <property type="term" value="P:cysteinyl-tRNA aminoacylation"/>
    <property type="evidence" value="ECO:0007669"/>
    <property type="project" value="TreeGrafter"/>
</dbReference>
<keyword evidence="7" id="KW-1185">Reference proteome</keyword>
<dbReference type="EMBL" id="CAQQ02046106">
    <property type="status" value="NOT_ANNOTATED_CDS"/>
    <property type="molecule type" value="Genomic_DNA"/>
</dbReference>
<organism evidence="6 7">
    <name type="scientific">Megaselia scalaris</name>
    <name type="common">Humpbacked fly</name>
    <name type="synonym">Phora scalaris</name>
    <dbReference type="NCBI Taxonomy" id="36166"/>
    <lineage>
        <taxon>Eukaryota</taxon>
        <taxon>Metazoa</taxon>
        <taxon>Ecdysozoa</taxon>
        <taxon>Arthropoda</taxon>
        <taxon>Hexapoda</taxon>
        <taxon>Insecta</taxon>
        <taxon>Pterygota</taxon>
        <taxon>Neoptera</taxon>
        <taxon>Endopterygota</taxon>
        <taxon>Diptera</taxon>
        <taxon>Brachycera</taxon>
        <taxon>Muscomorpha</taxon>
        <taxon>Platypezoidea</taxon>
        <taxon>Phoridae</taxon>
        <taxon>Megaseliini</taxon>
        <taxon>Megaselia</taxon>
    </lineage>
</organism>
<evidence type="ECO:0000256" key="3">
    <source>
        <dbReference type="ARBA" id="ARBA00022741"/>
    </source>
</evidence>
<keyword evidence="4" id="KW-0067">ATP-binding</keyword>
<dbReference type="PRINTS" id="PR00983">
    <property type="entry name" value="TRNASYNTHCYS"/>
</dbReference>
<proteinExistence type="inferred from homology"/>
<evidence type="ECO:0000256" key="4">
    <source>
        <dbReference type="ARBA" id="ARBA00022840"/>
    </source>
</evidence>
<dbReference type="AlphaFoldDB" id="T1GPJ0"/>
<dbReference type="PANTHER" id="PTHR10890:SF27">
    <property type="entry name" value="CYSTEINE--TRNA LIGASE, MITOCHONDRIAL-RELATED"/>
    <property type="match status" value="1"/>
</dbReference>
<keyword evidence="2" id="KW-0436">Ligase</keyword>
<dbReference type="PANTHER" id="PTHR10890">
    <property type="entry name" value="CYSTEINYL-TRNA SYNTHETASE"/>
    <property type="match status" value="1"/>
</dbReference>
<evidence type="ECO:0000256" key="2">
    <source>
        <dbReference type="ARBA" id="ARBA00022598"/>
    </source>
</evidence>
<evidence type="ECO:0000313" key="7">
    <source>
        <dbReference type="Proteomes" id="UP000015102"/>
    </source>
</evidence>
<feature type="domain" description="tRNA synthetases class I catalytic" evidence="5">
    <location>
        <begin position="33"/>
        <end position="197"/>
    </location>
</feature>
<evidence type="ECO:0000259" key="5">
    <source>
        <dbReference type="Pfam" id="PF01406"/>
    </source>
</evidence>
<reference evidence="7" key="1">
    <citation type="submission" date="2013-02" db="EMBL/GenBank/DDBJ databases">
        <authorList>
            <person name="Hughes D."/>
        </authorList>
    </citation>
    <scope>NUCLEOTIDE SEQUENCE</scope>
    <source>
        <strain>Durham</strain>
        <strain evidence="7">NC isolate 2 -- Noor lab</strain>
    </source>
</reference>
<dbReference type="Pfam" id="PF01406">
    <property type="entry name" value="tRNA-synt_1e"/>
    <property type="match status" value="1"/>
</dbReference>
<sequence length="197" mass="22698">MSSWEKPQGIPIGIEVFNCIEKKQVPLILRKEHKFATWYTCGPTVYDSSHIGHASCYMKLDIIQRILTDYFKVDLVTAMNITDIDDKIIKKGQESGTTWTEKLNIRKPDIKIRVTEHIPKIINFIEKLVQDGFAYVGSDKSVYFKVSSYPNYGKLQKVVLDDKNVEHKSSSADFALWKAKKQPDEPFWNSPWGEGRP</sequence>
<dbReference type="InterPro" id="IPR032678">
    <property type="entry name" value="tRNA-synt_1_cat_dom"/>
</dbReference>